<evidence type="ECO:0000313" key="2">
    <source>
        <dbReference type="EMBL" id="RUS86915.1"/>
    </source>
</evidence>
<feature type="compositionally biased region" description="Basic residues" evidence="1">
    <location>
        <begin position="99"/>
        <end position="112"/>
    </location>
</feature>
<dbReference type="AlphaFoldDB" id="A0A433TZH3"/>
<feature type="compositionally biased region" description="Basic and acidic residues" evidence="1">
    <location>
        <begin position="47"/>
        <end position="98"/>
    </location>
</feature>
<accession>A0A433TZH3</accession>
<sequence length="190" mass="22141">MGFIGYEIFKRKKSFNARALYAKFGTTKIRKLKKASMRRLKERKKRMKEESKKRREENRTKKEGTKKAGAAKKIERTEKKKMKVEEKKKRKQEEAELKKAKKEKKREGKNKKKDPVLIEGQISQTVGDTDPVVDLYHSCVDMPNDTAETGDVTPYNLGRAEFNYYPVASPDPQVVQDWRLQVDNSEESPV</sequence>
<feature type="region of interest" description="Disordered" evidence="1">
    <location>
        <begin position="31"/>
        <end position="122"/>
    </location>
</feature>
<organism evidence="2 3">
    <name type="scientific">Elysia chlorotica</name>
    <name type="common">Eastern emerald elysia</name>
    <name type="synonym">Sea slug</name>
    <dbReference type="NCBI Taxonomy" id="188477"/>
    <lineage>
        <taxon>Eukaryota</taxon>
        <taxon>Metazoa</taxon>
        <taxon>Spiralia</taxon>
        <taxon>Lophotrochozoa</taxon>
        <taxon>Mollusca</taxon>
        <taxon>Gastropoda</taxon>
        <taxon>Heterobranchia</taxon>
        <taxon>Euthyneura</taxon>
        <taxon>Panpulmonata</taxon>
        <taxon>Sacoglossa</taxon>
        <taxon>Placobranchoidea</taxon>
        <taxon>Plakobranchidae</taxon>
        <taxon>Elysia</taxon>
    </lineage>
</organism>
<evidence type="ECO:0000313" key="3">
    <source>
        <dbReference type="Proteomes" id="UP000271974"/>
    </source>
</evidence>
<comment type="caution">
    <text evidence="2">The sequence shown here is derived from an EMBL/GenBank/DDBJ whole genome shotgun (WGS) entry which is preliminary data.</text>
</comment>
<feature type="compositionally biased region" description="Basic residues" evidence="1">
    <location>
        <begin position="31"/>
        <end position="46"/>
    </location>
</feature>
<gene>
    <name evidence="2" type="ORF">EGW08_005320</name>
</gene>
<name>A0A433TZH3_ELYCH</name>
<proteinExistence type="predicted"/>
<dbReference type="Proteomes" id="UP000271974">
    <property type="component" value="Unassembled WGS sequence"/>
</dbReference>
<keyword evidence="3" id="KW-1185">Reference proteome</keyword>
<protein>
    <submittedName>
        <fullName evidence="2">Uncharacterized protein</fullName>
    </submittedName>
</protein>
<reference evidence="2 3" key="1">
    <citation type="submission" date="2019-01" db="EMBL/GenBank/DDBJ databases">
        <title>A draft genome assembly of the solar-powered sea slug Elysia chlorotica.</title>
        <authorList>
            <person name="Cai H."/>
            <person name="Li Q."/>
            <person name="Fang X."/>
            <person name="Li J."/>
            <person name="Curtis N.E."/>
            <person name="Altenburger A."/>
            <person name="Shibata T."/>
            <person name="Feng M."/>
            <person name="Maeda T."/>
            <person name="Schwartz J.A."/>
            <person name="Shigenobu S."/>
            <person name="Lundholm N."/>
            <person name="Nishiyama T."/>
            <person name="Yang H."/>
            <person name="Hasebe M."/>
            <person name="Li S."/>
            <person name="Pierce S.K."/>
            <person name="Wang J."/>
        </authorList>
    </citation>
    <scope>NUCLEOTIDE SEQUENCE [LARGE SCALE GENOMIC DNA]</scope>
    <source>
        <strain evidence="2">EC2010</strain>
        <tissue evidence="2">Whole organism of an adult</tissue>
    </source>
</reference>
<dbReference type="OrthoDB" id="6159105at2759"/>
<evidence type="ECO:0000256" key="1">
    <source>
        <dbReference type="SAM" id="MobiDB-lite"/>
    </source>
</evidence>
<dbReference type="EMBL" id="RQTK01000124">
    <property type="protein sequence ID" value="RUS86915.1"/>
    <property type="molecule type" value="Genomic_DNA"/>
</dbReference>